<dbReference type="InterPro" id="IPR036390">
    <property type="entry name" value="WH_DNA-bd_sf"/>
</dbReference>
<dbReference type="SMART" id="SM00345">
    <property type="entry name" value="HTH_GNTR"/>
    <property type="match status" value="1"/>
</dbReference>
<dbReference type="SUPFAM" id="SSF48008">
    <property type="entry name" value="GntR ligand-binding domain-like"/>
    <property type="match status" value="1"/>
</dbReference>
<dbReference type="Proteomes" id="UP000560069">
    <property type="component" value="Unassembled WGS sequence"/>
</dbReference>
<accession>A0A7Z0E8Q9</accession>
<dbReference type="InterPro" id="IPR000524">
    <property type="entry name" value="Tscrpt_reg_HTH_GntR"/>
</dbReference>
<name>A0A7Z0E8Q9_9MICC</name>
<dbReference type="CDD" id="cd07377">
    <property type="entry name" value="WHTH_GntR"/>
    <property type="match status" value="1"/>
</dbReference>
<dbReference type="PROSITE" id="PS50949">
    <property type="entry name" value="HTH_GNTR"/>
    <property type="match status" value="1"/>
</dbReference>
<evidence type="ECO:0000259" key="4">
    <source>
        <dbReference type="PROSITE" id="PS50949"/>
    </source>
</evidence>
<evidence type="ECO:0000313" key="5">
    <source>
        <dbReference type="EMBL" id="NYJ17145.1"/>
    </source>
</evidence>
<feature type="domain" description="HTH gntR-type" evidence="4">
    <location>
        <begin position="10"/>
        <end position="76"/>
    </location>
</feature>
<reference evidence="5 6" key="1">
    <citation type="submission" date="2020-07" db="EMBL/GenBank/DDBJ databases">
        <title>Sequencing the genomes of 1000 actinobacteria strains.</title>
        <authorList>
            <person name="Klenk H.-P."/>
        </authorList>
    </citation>
    <scope>NUCLEOTIDE SEQUENCE [LARGE SCALE GENOMIC DNA]</scope>
    <source>
        <strain evidence="5 6">DSM 15664</strain>
    </source>
</reference>
<evidence type="ECO:0000256" key="2">
    <source>
        <dbReference type="ARBA" id="ARBA00023125"/>
    </source>
</evidence>
<comment type="caution">
    <text evidence="5">The sequence shown here is derived from an EMBL/GenBank/DDBJ whole genome shotgun (WGS) entry which is preliminary data.</text>
</comment>
<evidence type="ECO:0000256" key="1">
    <source>
        <dbReference type="ARBA" id="ARBA00023015"/>
    </source>
</evidence>
<organism evidence="5 6">
    <name type="scientific">Nesterenkonia sandarakina</name>
    <dbReference type="NCBI Taxonomy" id="272918"/>
    <lineage>
        <taxon>Bacteria</taxon>
        <taxon>Bacillati</taxon>
        <taxon>Actinomycetota</taxon>
        <taxon>Actinomycetes</taxon>
        <taxon>Micrococcales</taxon>
        <taxon>Micrococcaceae</taxon>
        <taxon>Nesterenkonia</taxon>
    </lineage>
</organism>
<protein>
    <submittedName>
        <fullName evidence="5">DNA-binding GntR family transcriptional regulator</fullName>
    </submittedName>
</protein>
<dbReference type="GO" id="GO:0003700">
    <property type="term" value="F:DNA-binding transcription factor activity"/>
    <property type="evidence" value="ECO:0007669"/>
    <property type="project" value="InterPro"/>
</dbReference>
<keyword evidence="2 5" id="KW-0238">DNA-binding</keyword>
<dbReference type="PANTHER" id="PTHR43537:SF5">
    <property type="entry name" value="UXU OPERON TRANSCRIPTIONAL REGULATOR"/>
    <property type="match status" value="1"/>
</dbReference>
<evidence type="ECO:0000256" key="3">
    <source>
        <dbReference type="ARBA" id="ARBA00023163"/>
    </source>
</evidence>
<gene>
    <name evidence="5" type="ORF">HNR11_001679</name>
</gene>
<sequence length="228" mass="25760">MTGYPVERAGALGDQVSDDLRRRIITRELPSDTLLVESKLAEQYDVSRGPVRDAIRTLVQEGLVENRGRSARVIGLHADDVDELFALRSALEHMALDFSTQGNRDELVAALEEALEEMRDAVRQNDPQAFTRADMRFHSSFPRSAHMRRIHDMWSQFQRTIGDLLLVANLEHNDLEPSLRKHEQLAAMITAGNDAAALAELADHLNASRRRIRRDYAGAPDEDDLLIR</sequence>
<dbReference type="SUPFAM" id="SSF46785">
    <property type="entry name" value="Winged helix' DNA-binding domain"/>
    <property type="match status" value="1"/>
</dbReference>
<proteinExistence type="predicted"/>
<dbReference type="InterPro" id="IPR011711">
    <property type="entry name" value="GntR_C"/>
</dbReference>
<dbReference type="EMBL" id="JACCFQ010000001">
    <property type="protein sequence ID" value="NYJ17145.1"/>
    <property type="molecule type" value="Genomic_DNA"/>
</dbReference>
<dbReference type="Gene3D" id="1.20.120.530">
    <property type="entry name" value="GntR ligand-binding domain-like"/>
    <property type="match status" value="1"/>
</dbReference>
<dbReference type="InterPro" id="IPR008920">
    <property type="entry name" value="TF_FadR/GntR_C"/>
</dbReference>
<dbReference type="Gene3D" id="1.10.10.10">
    <property type="entry name" value="Winged helix-like DNA-binding domain superfamily/Winged helix DNA-binding domain"/>
    <property type="match status" value="1"/>
</dbReference>
<dbReference type="GO" id="GO:0003677">
    <property type="term" value="F:DNA binding"/>
    <property type="evidence" value="ECO:0007669"/>
    <property type="project" value="UniProtKB-KW"/>
</dbReference>
<keyword evidence="6" id="KW-1185">Reference proteome</keyword>
<dbReference type="Pfam" id="PF07729">
    <property type="entry name" value="FCD"/>
    <property type="match status" value="1"/>
</dbReference>
<dbReference type="PANTHER" id="PTHR43537">
    <property type="entry name" value="TRANSCRIPTIONAL REGULATOR, GNTR FAMILY"/>
    <property type="match status" value="1"/>
</dbReference>
<keyword evidence="1" id="KW-0805">Transcription regulation</keyword>
<dbReference type="AlphaFoldDB" id="A0A7Z0E8Q9"/>
<keyword evidence="3" id="KW-0804">Transcription</keyword>
<dbReference type="InterPro" id="IPR036388">
    <property type="entry name" value="WH-like_DNA-bd_sf"/>
</dbReference>
<dbReference type="RefSeq" id="WP_179441925.1">
    <property type="nucleotide sequence ID" value="NZ_BAAALK010000002.1"/>
</dbReference>
<dbReference type="Pfam" id="PF00392">
    <property type="entry name" value="GntR"/>
    <property type="match status" value="1"/>
</dbReference>
<dbReference type="SMART" id="SM00895">
    <property type="entry name" value="FCD"/>
    <property type="match status" value="1"/>
</dbReference>
<evidence type="ECO:0000313" key="6">
    <source>
        <dbReference type="Proteomes" id="UP000560069"/>
    </source>
</evidence>
<dbReference type="PRINTS" id="PR00035">
    <property type="entry name" value="HTHGNTR"/>
</dbReference>